<accession>A0A0A9FF87</accession>
<reference evidence="1" key="1">
    <citation type="submission" date="2014-09" db="EMBL/GenBank/DDBJ databases">
        <authorList>
            <person name="Magalhaes I.L.F."/>
            <person name="Oliveira U."/>
            <person name="Santos F.R."/>
            <person name="Vidigal T.H.D.A."/>
            <person name="Brescovit A.D."/>
            <person name="Santos A.J."/>
        </authorList>
    </citation>
    <scope>NUCLEOTIDE SEQUENCE</scope>
    <source>
        <tissue evidence="1">Shoot tissue taken approximately 20 cm above the soil surface</tissue>
    </source>
</reference>
<name>A0A0A9FF87_ARUDO</name>
<proteinExistence type="predicted"/>
<protein>
    <submittedName>
        <fullName evidence="1">Uncharacterized protein</fullName>
    </submittedName>
</protein>
<organism evidence="1">
    <name type="scientific">Arundo donax</name>
    <name type="common">Giant reed</name>
    <name type="synonym">Donax arundinaceus</name>
    <dbReference type="NCBI Taxonomy" id="35708"/>
    <lineage>
        <taxon>Eukaryota</taxon>
        <taxon>Viridiplantae</taxon>
        <taxon>Streptophyta</taxon>
        <taxon>Embryophyta</taxon>
        <taxon>Tracheophyta</taxon>
        <taxon>Spermatophyta</taxon>
        <taxon>Magnoliopsida</taxon>
        <taxon>Liliopsida</taxon>
        <taxon>Poales</taxon>
        <taxon>Poaceae</taxon>
        <taxon>PACMAD clade</taxon>
        <taxon>Arundinoideae</taxon>
        <taxon>Arundineae</taxon>
        <taxon>Arundo</taxon>
    </lineage>
</organism>
<evidence type="ECO:0000313" key="1">
    <source>
        <dbReference type="EMBL" id="JAE11680.1"/>
    </source>
</evidence>
<dbReference type="EMBL" id="GBRH01186216">
    <property type="protein sequence ID" value="JAE11680.1"/>
    <property type="molecule type" value="Transcribed_RNA"/>
</dbReference>
<reference evidence="1" key="2">
    <citation type="journal article" date="2015" name="Data Brief">
        <title>Shoot transcriptome of the giant reed, Arundo donax.</title>
        <authorList>
            <person name="Barrero R.A."/>
            <person name="Guerrero F.D."/>
            <person name="Moolhuijzen P."/>
            <person name="Goolsby J.A."/>
            <person name="Tidwell J."/>
            <person name="Bellgard S.E."/>
            <person name="Bellgard M.I."/>
        </authorList>
    </citation>
    <scope>NUCLEOTIDE SEQUENCE</scope>
    <source>
        <tissue evidence="1">Shoot tissue taken approximately 20 cm above the soil surface</tissue>
    </source>
</reference>
<sequence>MRHTSHCLVASP</sequence>